<dbReference type="AlphaFoldDB" id="A0A1H3IX48"/>
<evidence type="ECO:0000313" key="4">
    <source>
        <dbReference type="Proteomes" id="UP000198672"/>
    </source>
</evidence>
<dbReference type="EMBL" id="FNOW01000049">
    <property type="protein sequence ID" value="SDY32306.1"/>
    <property type="molecule type" value="Genomic_DNA"/>
</dbReference>
<dbReference type="CDD" id="cd03801">
    <property type="entry name" value="GT4_PimA-like"/>
    <property type="match status" value="1"/>
</dbReference>
<dbReference type="PANTHER" id="PTHR45947">
    <property type="entry name" value="SULFOQUINOVOSYL TRANSFERASE SQD2"/>
    <property type="match status" value="1"/>
</dbReference>
<reference evidence="4" key="1">
    <citation type="submission" date="2016-10" db="EMBL/GenBank/DDBJ databases">
        <authorList>
            <person name="Varghese N."/>
            <person name="Submissions S."/>
        </authorList>
    </citation>
    <scope>NUCLEOTIDE SEQUENCE [LARGE SCALE GENOMIC DNA]</scope>
    <source>
        <strain evidence="4">DSM 173</strain>
    </source>
</reference>
<keyword evidence="3" id="KW-0808">Transferase</keyword>
<keyword evidence="3" id="KW-0328">Glycosyltransferase</keyword>
<dbReference type="Gene3D" id="3.40.50.2000">
    <property type="entry name" value="Glycogen Phosphorylase B"/>
    <property type="match status" value="2"/>
</dbReference>
<dbReference type="InterPro" id="IPR028098">
    <property type="entry name" value="Glyco_trans_4-like_N"/>
</dbReference>
<evidence type="ECO:0000259" key="2">
    <source>
        <dbReference type="Pfam" id="PF13439"/>
    </source>
</evidence>
<evidence type="ECO:0000313" key="3">
    <source>
        <dbReference type="EMBL" id="SDY32306.1"/>
    </source>
</evidence>
<proteinExistence type="predicted"/>
<dbReference type="Pfam" id="PF13439">
    <property type="entry name" value="Glyco_transf_4"/>
    <property type="match status" value="1"/>
</dbReference>
<dbReference type="SUPFAM" id="SSF53756">
    <property type="entry name" value="UDP-Glycosyltransferase/glycogen phosphorylase"/>
    <property type="match status" value="1"/>
</dbReference>
<organism evidence="3 4">
    <name type="scientific">Allochromatium warmingii</name>
    <name type="common">Chromatium warmingii</name>
    <dbReference type="NCBI Taxonomy" id="61595"/>
    <lineage>
        <taxon>Bacteria</taxon>
        <taxon>Pseudomonadati</taxon>
        <taxon>Pseudomonadota</taxon>
        <taxon>Gammaproteobacteria</taxon>
        <taxon>Chromatiales</taxon>
        <taxon>Chromatiaceae</taxon>
        <taxon>Allochromatium</taxon>
    </lineage>
</organism>
<sequence>MAQELNRRYQVHVIAPTGAEEQAPEQVDVTEVALRPLWRFLLEAVIQAVIQARRLRPAVVLAGSGLTAPLAWLAARVCGARAVVYVHGLDIVVPNRLYRALWRPLLRRMDSVIANSHATAALAEGAGVAVSRLRIVHPGVELPELDAGARERFRVRYGLGDVPLLLSVGRLTARKGLREFVADVLPRIVAQRPDVQLLVIGDVPKQALFAEGQTPESIREVARAAGVNGHVRFLGTVSETDLADAYQAADVFVFPVREVLGDIEGFGMVAIEAAAHGLPTVAYAVGGVIDAIGDGVSGRLIQFGDHADFAEAVLEVLDHPFNTKQIRAYAEQFAWGRFGEIDL</sequence>
<name>A0A1H3IX48_ALLWA</name>
<dbReference type="STRING" id="61595.SAMN05421644_14912"/>
<evidence type="ECO:0000259" key="1">
    <source>
        <dbReference type="Pfam" id="PF00534"/>
    </source>
</evidence>
<feature type="domain" description="Glycosyl transferase family 1" evidence="1">
    <location>
        <begin position="152"/>
        <end position="332"/>
    </location>
</feature>
<gene>
    <name evidence="3" type="ORF">SAMN05421644_14912</name>
</gene>
<protein>
    <submittedName>
        <fullName evidence="3">Phosphatidylinositol alpha-1,6-mannosyltransferase</fullName>
    </submittedName>
</protein>
<dbReference type="Pfam" id="PF00534">
    <property type="entry name" value="Glycos_transf_1"/>
    <property type="match status" value="1"/>
</dbReference>
<dbReference type="PANTHER" id="PTHR45947:SF3">
    <property type="entry name" value="SULFOQUINOVOSYL TRANSFERASE SQD2"/>
    <property type="match status" value="1"/>
</dbReference>
<dbReference type="Proteomes" id="UP000198672">
    <property type="component" value="Unassembled WGS sequence"/>
</dbReference>
<feature type="domain" description="Glycosyltransferase subfamily 4-like N-terminal" evidence="2">
    <location>
        <begin position="1"/>
        <end position="142"/>
    </location>
</feature>
<dbReference type="InterPro" id="IPR001296">
    <property type="entry name" value="Glyco_trans_1"/>
</dbReference>
<keyword evidence="4" id="KW-1185">Reference proteome</keyword>
<accession>A0A1H3IX48</accession>
<dbReference type="InterPro" id="IPR050194">
    <property type="entry name" value="Glycosyltransferase_grp1"/>
</dbReference>
<dbReference type="GO" id="GO:0016758">
    <property type="term" value="F:hexosyltransferase activity"/>
    <property type="evidence" value="ECO:0007669"/>
    <property type="project" value="TreeGrafter"/>
</dbReference>